<dbReference type="Gramene" id="TRITD3Bv1G077710.1">
    <property type="protein sequence ID" value="TRITD3Bv1G077710.1"/>
    <property type="gene ID" value="TRITD3Bv1G077710"/>
</dbReference>
<dbReference type="Proteomes" id="UP000324705">
    <property type="component" value="Chromosome 3B"/>
</dbReference>
<dbReference type="OMA" id="DEHHKEC"/>
<dbReference type="EMBL" id="LT934116">
    <property type="protein sequence ID" value="VAH75341.1"/>
    <property type="molecule type" value="Genomic_DNA"/>
</dbReference>
<evidence type="ECO:0000256" key="1">
    <source>
        <dbReference type="SAM" id="MobiDB-lite"/>
    </source>
</evidence>
<feature type="region of interest" description="Disordered" evidence="1">
    <location>
        <begin position="253"/>
        <end position="308"/>
    </location>
</feature>
<protein>
    <submittedName>
        <fullName evidence="2">Uncharacterized protein</fullName>
    </submittedName>
</protein>
<gene>
    <name evidence="2" type="ORF">TRITD_3Bv1G077710</name>
</gene>
<keyword evidence="3" id="KW-1185">Reference proteome</keyword>
<sequence>MTAREWVQWEEEILLEDDDEHHKECFYLRCAPPQGGGVSERDLAVVGKYWPLPAGNIVYSADAQLLRSLEEAIICGSVSARAVTVAAEITQLRWKSRKQVMDWLDSLISDPPYGAFGLASPGDHDDGGSPASSQKAAAAAPAELAAPSPVLQTPGKGDHESAKSAPPRKRSFALLSDSSEENRLQVRKNKGPDEPAKPVAEKLSLQQRGEEEGDRISCGGSSNDAKRYRVGLTNFIRVSLKWVERKARSILGFSDGSSQEGINDSASSGGAGPVNSVSLEETCTADEEAPVPIPPIDEQQLVDLTMYD</sequence>
<feature type="compositionally biased region" description="Low complexity" evidence="1">
    <location>
        <begin position="129"/>
        <end position="149"/>
    </location>
</feature>
<dbReference type="AlphaFoldDB" id="A0A9R1QDF0"/>
<evidence type="ECO:0000313" key="2">
    <source>
        <dbReference type="EMBL" id="VAH75341.1"/>
    </source>
</evidence>
<evidence type="ECO:0000313" key="3">
    <source>
        <dbReference type="Proteomes" id="UP000324705"/>
    </source>
</evidence>
<accession>A0A9R1QDF0</accession>
<reference evidence="2 3" key="1">
    <citation type="submission" date="2017-09" db="EMBL/GenBank/DDBJ databases">
        <authorList>
            <consortium name="International Durum Wheat Genome Sequencing Consortium (IDWGSC)"/>
            <person name="Milanesi L."/>
        </authorList>
    </citation>
    <scope>NUCLEOTIDE SEQUENCE [LARGE SCALE GENOMIC DNA]</scope>
    <source>
        <strain evidence="3">cv. Svevo</strain>
    </source>
</reference>
<proteinExistence type="predicted"/>
<feature type="region of interest" description="Disordered" evidence="1">
    <location>
        <begin position="116"/>
        <end position="223"/>
    </location>
</feature>
<feature type="compositionally biased region" description="Polar residues" evidence="1">
    <location>
        <begin position="255"/>
        <end position="268"/>
    </location>
</feature>
<name>A0A9R1QDF0_TRITD</name>
<organism evidence="2 3">
    <name type="scientific">Triticum turgidum subsp. durum</name>
    <name type="common">Durum wheat</name>
    <name type="synonym">Triticum durum</name>
    <dbReference type="NCBI Taxonomy" id="4567"/>
    <lineage>
        <taxon>Eukaryota</taxon>
        <taxon>Viridiplantae</taxon>
        <taxon>Streptophyta</taxon>
        <taxon>Embryophyta</taxon>
        <taxon>Tracheophyta</taxon>
        <taxon>Spermatophyta</taxon>
        <taxon>Magnoliopsida</taxon>
        <taxon>Liliopsida</taxon>
        <taxon>Poales</taxon>
        <taxon>Poaceae</taxon>
        <taxon>BOP clade</taxon>
        <taxon>Pooideae</taxon>
        <taxon>Triticodae</taxon>
        <taxon>Triticeae</taxon>
        <taxon>Triticinae</taxon>
        <taxon>Triticum</taxon>
    </lineage>
</organism>
<feature type="compositionally biased region" description="Basic and acidic residues" evidence="1">
    <location>
        <begin position="180"/>
        <end position="200"/>
    </location>
</feature>